<dbReference type="InterPro" id="IPR000089">
    <property type="entry name" value="Biotin_lipoyl"/>
</dbReference>
<sequence>MSKLHALTVPKWGMSMEEGELIEWRVDVGDQISIGDEFVDIETSKIVNTAESSCDGTLVRIVAQPGEIHRVAMLLGVVAQGDVTEAEIDAFVENFEPDAAALNKPLVSEGDDSAERQVSYGAPAQAAEAASTETPAVADKAPTASAAASLADGPDDSGVKASVVARRIAKAHNINLNNVPATGRNGRVSKQDVEKAAGVSVQPARKAKQAMAEQPAQRTTIDDSRIAATPVARRLAKKLNINLHDVTPTGRRNRVTKEDIEQAARALSGLSDYSEVALSGMRKTIAARLSESKQTIPHYRVSVDIEIDSLLAQRKYMNAELGHSLSVNDFIIKACAGALQRVPAVNVQYTGDAIRQFEQADISMAVAIDGGLITPVIRNAGNKSLSQISSEAKDLAKRAQTGKLTVDEFQGGSFTISNLGMYGVDQFDAIINSPQAAILAVGAGKEKPVVRDGEITAATVMRVSMSSDHRAIDGAVAAQFLQALKGFLENPASMLL</sequence>
<feature type="compositionally biased region" description="Low complexity" evidence="5">
    <location>
        <begin position="122"/>
        <end position="141"/>
    </location>
</feature>
<comment type="similarity">
    <text evidence="2 4">Belongs to the 2-oxoacid dehydrogenase family.</text>
</comment>
<dbReference type="InterPro" id="IPR045257">
    <property type="entry name" value="E2/Pdx1"/>
</dbReference>
<evidence type="ECO:0000256" key="3">
    <source>
        <dbReference type="ARBA" id="ARBA00022823"/>
    </source>
</evidence>
<keyword evidence="9" id="KW-1185">Reference proteome</keyword>
<evidence type="ECO:0000256" key="4">
    <source>
        <dbReference type="RuleBase" id="RU003423"/>
    </source>
</evidence>
<evidence type="ECO:0000256" key="5">
    <source>
        <dbReference type="SAM" id="MobiDB-lite"/>
    </source>
</evidence>
<dbReference type="Pfam" id="PF00364">
    <property type="entry name" value="Biotin_lipoyl"/>
    <property type="match status" value="1"/>
</dbReference>
<feature type="domain" description="Peripheral subunit-binding (PSBD)" evidence="7">
    <location>
        <begin position="227"/>
        <end position="264"/>
    </location>
</feature>
<dbReference type="Pfam" id="PF02817">
    <property type="entry name" value="E3_binding"/>
    <property type="match status" value="2"/>
</dbReference>
<gene>
    <name evidence="8" type="ORF">MNKW57_27130</name>
</gene>
<dbReference type="Pfam" id="PF00198">
    <property type="entry name" value="2-oxoacid_dh"/>
    <property type="match status" value="1"/>
</dbReference>
<dbReference type="SUPFAM" id="SSF47005">
    <property type="entry name" value="Peripheral subunit-binding domain of 2-oxo acid dehydrogenase complex"/>
    <property type="match status" value="2"/>
</dbReference>
<dbReference type="Gene3D" id="3.30.559.10">
    <property type="entry name" value="Chloramphenicol acetyltransferase-like domain"/>
    <property type="match status" value="1"/>
</dbReference>
<dbReference type="InterPro" id="IPR023213">
    <property type="entry name" value="CAT-like_dom_sf"/>
</dbReference>
<dbReference type="PANTHER" id="PTHR23151:SF90">
    <property type="entry name" value="DIHYDROLIPOYLLYSINE-RESIDUE ACETYLTRANSFERASE COMPONENT OF PYRUVATE DEHYDROGENASE COMPLEX, MITOCHONDRIAL-RELATED"/>
    <property type="match status" value="1"/>
</dbReference>
<dbReference type="PROSITE" id="PS51826">
    <property type="entry name" value="PSBD"/>
    <property type="match status" value="2"/>
</dbReference>
<dbReference type="InterPro" id="IPR004167">
    <property type="entry name" value="PSBD"/>
</dbReference>
<name>A0ABQ6M278_9GAMM</name>
<accession>A0ABQ6M278</accession>
<dbReference type="InterPro" id="IPR001078">
    <property type="entry name" value="2-oxoacid_DH_actylTfrase"/>
</dbReference>
<evidence type="ECO:0000313" key="9">
    <source>
        <dbReference type="Proteomes" id="UP001224392"/>
    </source>
</evidence>
<dbReference type="CDD" id="cd06849">
    <property type="entry name" value="lipoyl_domain"/>
    <property type="match status" value="1"/>
</dbReference>
<dbReference type="InterPro" id="IPR011053">
    <property type="entry name" value="Single_hybrid_motif"/>
</dbReference>
<reference evidence="8 9" key="1">
    <citation type="submission" date="2023-04" db="EMBL/GenBank/DDBJ databases">
        <title>Marinobulbifer ophiurae gen. nov., sp. Nov., isolate from tissue of brittle star Ophioplocus japonicus.</title>
        <authorList>
            <person name="Kawano K."/>
            <person name="Sawayama S."/>
            <person name="Nakagawa S."/>
        </authorList>
    </citation>
    <scope>NUCLEOTIDE SEQUENCE [LARGE SCALE GENOMIC DNA]</scope>
    <source>
        <strain evidence="8 9">NKW57</strain>
    </source>
</reference>
<dbReference type="PANTHER" id="PTHR23151">
    <property type="entry name" value="DIHYDROLIPOAMIDE ACETYL/SUCCINYL-TRANSFERASE-RELATED"/>
    <property type="match status" value="1"/>
</dbReference>
<evidence type="ECO:0000313" key="8">
    <source>
        <dbReference type="EMBL" id="GMG88392.1"/>
    </source>
</evidence>
<dbReference type="InterPro" id="IPR036625">
    <property type="entry name" value="E3-bd_dom_sf"/>
</dbReference>
<dbReference type="PROSITE" id="PS50968">
    <property type="entry name" value="BIOTINYL_LIPOYL"/>
    <property type="match status" value="1"/>
</dbReference>
<dbReference type="EC" id="2.3.1.-" evidence="4"/>
<evidence type="ECO:0000259" key="6">
    <source>
        <dbReference type="PROSITE" id="PS50968"/>
    </source>
</evidence>
<dbReference type="SUPFAM" id="SSF52777">
    <property type="entry name" value="CoA-dependent acyltransferases"/>
    <property type="match status" value="1"/>
</dbReference>
<dbReference type="Gene3D" id="4.10.320.10">
    <property type="entry name" value="E3-binding domain"/>
    <property type="match status" value="2"/>
</dbReference>
<dbReference type="RefSeq" id="WP_285765005.1">
    <property type="nucleotide sequence ID" value="NZ_BSYJ01000006.1"/>
</dbReference>
<evidence type="ECO:0000256" key="2">
    <source>
        <dbReference type="ARBA" id="ARBA00007317"/>
    </source>
</evidence>
<dbReference type="Gene3D" id="2.40.50.100">
    <property type="match status" value="1"/>
</dbReference>
<feature type="region of interest" description="Disordered" evidence="5">
    <location>
        <begin position="121"/>
        <end position="141"/>
    </location>
</feature>
<comment type="cofactor">
    <cofactor evidence="1 4">
        <name>(R)-lipoate</name>
        <dbReference type="ChEBI" id="CHEBI:83088"/>
    </cofactor>
</comment>
<comment type="caution">
    <text evidence="8">The sequence shown here is derived from an EMBL/GenBank/DDBJ whole genome shotgun (WGS) entry which is preliminary data.</text>
</comment>
<keyword evidence="4" id="KW-0808">Transferase</keyword>
<keyword evidence="3 4" id="KW-0450">Lipoyl</keyword>
<evidence type="ECO:0000256" key="1">
    <source>
        <dbReference type="ARBA" id="ARBA00001938"/>
    </source>
</evidence>
<protein>
    <recommendedName>
        <fullName evidence="4">Dihydrolipoamide acetyltransferase component of pyruvate dehydrogenase complex</fullName>
        <ecNumber evidence="4">2.3.1.-</ecNumber>
    </recommendedName>
</protein>
<dbReference type="SUPFAM" id="SSF51230">
    <property type="entry name" value="Single hybrid motif"/>
    <property type="match status" value="1"/>
</dbReference>
<feature type="domain" description="Lipoyl-binding" evidence="6">
    <location>
        <begin position="4"/>
        <end position="79"/>
    </location>
</feature>
<evidence type="ECO:0000259" key="7">
    <source>
        <dbReference type="PROSITE" id="PS51826"/>
    </source>
</evidence>
<proteinExistence type="inferred from homology"/>
<organism evidence="8 9">
    <name type="scientific">Biformimicrobium ophioploci</name>
    <dbReference type="NCBI Taxonomy" id="3036711"/>
    <lineage>
        <taxon>Bacteria</taxon>
        <taxon>Pseudomonadati</taxon>
        <taxon>Pseudomonadota</taxon>
        <taxon>Gammaproteobacteria</taxon>
        <taxon>Cellvibrionales</taxon>
        <taxon>Microbulbiferaceae</taxon>
        <taxon>Biformimicrobium</taxon>
    </lineage>
</organism>
<keyword evidence="4" id="KW-0012">Acyltransferase</keyword>
<dbReference type="EMBL" id="BSYJ01000006">
    <property type="protein sequence ID" value="GMG88392.1"/>
    <property type="molecule type" value="Genomic_DNA"/>
</dbReference>
<feature type="domain" description="Peripheral subunit-binding (PSBD)" evidence="7">
    <location>
        <begin position="160"/>
        <end position="197"/>
    </location>
</feature>
<dbReference type="Proteomes" id="UP001224392">
    <property type="component" value="Unassembled WGS sequence"/>
</dbReference>